<protein>
    <submittedName>
        <fullName evidence="1">Uncharacterized protein</fullName>
    </submittedName>
</protein>
<gene>
    <name evidence="1" type="ORF">METZ01_LOCUS191886</name>
</gene>
<reference evidence="1" key="1">
    <citation type="submission" date="2018-05" db="EMBL/GenBank/DDBJ databases">
        <authorList>
            <person name="Lanie J.A."/>
            <person name="Ng W.-L."/>
            <person name="Kazmierczak K.M."/>
            <person name="Andrzejewski T.M."/>
            <person name="Davidsen T.M."/>
            <person name="Wayne K.J."/>
            <person name="Tettelin H."/>
            <person name="Glass J.I."/>
            <person name="Rusch D."/>
            <person name="Podicherti R."/>
            <person name="Tsui H.-C.T."/>
            <person name="Winkler M.E."/>
        </authorList>
    </citation>
    <scope>NUCLEOTIDE SEQUENCE</scope>
</reference>
<dbReference type="GO" id="GO:0016020">
    <property type="term" value="C:membrane"/>
    <property type="evidence" value="ECO:0007669"/>
    <property type="project" value="InterPro"/>
</dbReference>
<dbReference type="EMBL" id="UINC01039901">
    <property type="protein sequence ID" value="SVB39032.1"/>
    <property type="molecule type" value="Genomic_DNA"/>
</dbReference>
<dbReference type="InterPro" id="IPR045861">
    <property type="entry name" value="CorA_cytoplasmic_dom"/>
</dbReference>
<name>A0A382DLY0_9ZZZZ</name>
<dbReference type="AlphaFoldDB" id="A0A382DLY0"/>
<dbReference type="GO" id="GO:0046873">
    <property type="term" value="F:metal ion transmembrane transporter activity"/>
    <property type="evidence" value="ECO:0007669"/>
    <property type="project" value="InterPro"/>
</dbReference>
<sequence>VSDGRWINLTDPGPEELQAVLPSRLHSLALEGLHRVERYNDEVFPNLEKHESDETSKYLYGELAYPIFAPETQNIGTVSIRIVIDFNRMVTVLRPPENNEINLPKSFTMPDLSDVSESASTLDSGSAMWLLLDRVSDEIHTFGLKAEARAEDLESLLHSGDTPPADCRLQLAHLRNQFLQLVTIIRPTLSV</sequence>
<feature type="non-terminal residue" evidence="1">
    <location>
        <position position="191"/>
    </location>
</feature>
<accession>A0A382DLY0</accession>
<evidence type="ECO:0000313" key="1">
    <source>
        <dbReference type="EMBL" id="SVB39032.1"/>
    </source>
</evidence>
<feature type="non-terminal residue" evidence="1">
    <location>
        <position position="1"/>
    </location>
</feature>
<proteinExistence type="predicted"/>
<organism evidence="1">
    <name type="scientific">marine metagenome</name>
    <dbReference type="NCBI Taxonomy" id="408172"/>
    <lineage>
        <taxon>unclassified sequences</taxon>
        <taxon>metagenomes</taxon>
        <taxon>ecological metagenomes</taxon>
    </lineage>
</organism>
<dbReference type="SUPFAM" id="SSF143865">
    <property type="entry name" value="CorA soluble domain-like"/>
    <property type="match status" value="1"/>
</dbReference>